<dbReference type="AlphaFoldDB" id="A0A7D9EK97"/>
<feature type="compositionally biased region" description="Basic and acidic residues" evidence="1">
    <location>
        <begin position="22"/>
        <end position="32"/>
    </location>
</feature>
<organism evidence="2 3">
    <name type="scientific">Paramuricea clavata</name>
    <name type="common">Red gorgonian</name>
    <name type="synonym">Violescent sea-whip</name>
    <dbReference type="NCBI Taxonomy" id="317549"/>
    <lineage>
        <taxon>Eukaryota</taxon>
        <taxon>Metazoa</taxon>
        <taxon>Cnidaria</taxon>
        <taxon>Anthozoa</taxon>
        <taxon>Octocorallia</taxon>
        <taxon>Malacalcyonacea</taxon>
        <taxon>Plexauridae</taxon>
        <taxon>Paramuricea</taxon>
    </lineage>
</organism>
<feature type="compositionally biased region" description="Polar residues" evidence="1">
    <location>
        <begin position="11"/>
        <end position="21"/>
    </location>
</feature>
<evidence type="ECO:0000313" key="2">
    <source>
        <dbReference type="EMBL" id="CAB4010022.1"/>
    </source>
</evidence>
<dbReference type="EMBL" id="CACRXK020006653">
    <property type="protein sequence ID" value="CAB4010022.1"/>
    <property type="molecule type" value="Genomic_DNA"/>
</dbReference>
<accession>A0A7D9EK97</accession>
<gene>
    <name evidence="2" type="ORF">PACLA_8A052554</name>
</gene>
<dbReference type="Proteomes" id="UP001152795">
    <property type="component" value="Unassembled WGS sequence"/>
</dbReference>
<protein>
    <submittedName>
        <fullName evidence="2">Uncharacterized protein</fullName>
    </submittedName>
</protein>
<evidence type="ECO:0000256" key="1">
    <source>
        <dbReference type="SAM" id="MobiDB-lite"/>
    </source>
</evidence>
<feature type="region of interest" description="Disordered" evidence="1">
    <location>
        <begin position="1"/>
        <end position="32"/>
    </location>
</feature>
<evidence type="ECO:0000313" key="3">
    <source>
        <dbReference type="Proteomes" id="UP001152795"/>
    </source>
</evidence>
<name>A0A7D9EK97_PARCT</name>
<sequence length="256" mass="28525">MASQHRGIFSSGRQPQQTRPQTSEDTKSEPKNFKECMPIYDNYGNLLHVLNTKTGKLEEPAQREKLAFDPATGKLGLVKVQAGIDPDYQIQLGMAEDGFFMFEVQVLPSFSAPVFYITEMSDTGSFRCKDFRDIMRRRTGVETETKVGQSSALTRYIYSSLLYITSSTKLNMSRRNTTTSTSDANVVQEGLHLTGKDGTLVKGFNPRNGKWGEPARQGMAFDPNTGKLVVTTENPDNFIAIPMAAEGFFMELTMSI</sequence>
<proteinExistence type="predicted"/>
<comment type="caution">
    <text evidence="2">The sequence shown here is derived from an EMBL/GenBank/DDBJ whole genome shotgun (WGS) entry which is preliminary data.</text>
</comment>
<reference evidence="2" key="1">
    <citation type="submission" date="2020-04" db="EMBL/GenBank/DDBJ databases">
        <authorList>
            <person name="Alioto T."/>
            <person name="Alioto T."/>
            <person name="Gomez Garrido J."/>
        </authorList>
    </citation>
    <scope>NUCLEOTIDE SEQUENCE</scope>
    <source>
        <strain evidence="2">A484AB</strain>
    </source>
</reference>
<keyword evidence="3" id="KW-1185">Reference proteome</keyword>